<dbReference type="PIRSF" id="PIRSF000530">
    <property type="entry name" value="Galactokinase"/>
    <property type="match status" value="1"/>
</dbReference>
<dbReference type="GO" id="GO:0004335">
    <property type="term" value="F:galactokinase activity"/>
    <property type="evidence" value="ECO:0007669"/>
    <property type="project" value="InterPro"/>
</dbReference>
<dbReference type="GO" id="GO:0005840">
    <property type="term" value="C:ribosome"/>
    <property type="evidence" value="ECO:0007669"/>
    <property type="project" value="UniProtKB-KW"/>
</dbReference>
<dbReference type="AlphaFoldDB" id="A0A4P9W396"/>
<keyword evidence="3" id="KW-0067">ATP-binding</keyword>
<evidence type="ECO:0000313" key="7">
    <source>
        <dbReference type="EMBL" id="RKO86779.1"/>
    </source>
</evidence>
<dbReference type="Gene3D" id="1.20.1440.340">
    <property type="match status" value="1"/>
</dbReference>
<dbReference type="PANTHER" id="PTHR10457:SF7">
    <property type="entry name" value="GALACTOKINASE-RELATED"/>
    <property type="match status" value="1"/>
</dbReference>
<evidence type="ECO:0000256" key="2">
    <source>
        <dbReference type="ARBA" id="ARBA00022741"/>
    </source>
</evidence>
<keyword evidence="7" id="KW-0689">Ribosomal protein</keyword>
<dbReference type="Pfam" id="PF10509">
    <property type="entry name" value="GalKase_gal_bdg"/>
    <property type="match status" value="1"/>
</dbReference>
<dbReference type="OrthoDB" id="187738at2759"/>
<reference evidence="8" key="1">
    <citation type="journal article" date="2018" name="Nat. Microbiol.">
        <title>Leveraging single-cell genomics to expand the fungal tree of life.</title>
        <authorList>
            <person name="Ahrendt S.R."/>
            <person name="Quandt C.A."/>
            <person name="Ciobanu D."/>
            <person name="Clum A."/>
            <person name="Salamov A."/>
            <person name="Andreopoulos B."/>
            <person name="Cheng J.F."/>
            <person name="Woyke T."/>
            <person name="Pelin A."/>
            <person name="Henrissat B."/>
            <person name="Reynolds N.K."/>
            <person name="Benny G.L."/>
            <person name="Smith M.E."/>
            <person name="James T.Y."/>
            <person name="Grigoriev I.V."/>
        </authorList>
    </citation>
    <scope>NUCLEOTIDE SEQUENCE [LARGE SCALE GENOMIC DNA]</scope>
</reference>
<evidence type="ECO:0000256" key="4">
    <source>
        <dbReference type="ARBA" id="ARBA00023144"/>
    </source>
</evidence>
<dbReference type="SUPFAM" id="SSF55060">
    <property type="entry name" value="GHMP Kinase, C-terminal domain"/>
    <property type="match status" value="1"/>
</dbReference>
<dbReference type="EMBL" id="KZ997922">
    <property type="protein sequence ID" value="RKO86779.1"/>
    <property type="molecule type" value="Genomic_DNA"/>
</dbReference>
<dbReference type="Gene3D" id="3.30.230.10">
    <property type="match status" value="2"/>
</dbReference>
<evidence type="ECO:0000256" key="3">
    <source>
        <dbReference type="ARBA" id="ARBA00022840"/>
    </source>
</evidence>
<evidence type="ECO:0000256" key="1">
    <source>
        <dbReference type="ARBA" id="ARBA00006566"/>
    </source>
</evidence>
<name>A0A4P9W396_9FUNG</name>
<dbReference type="GO" id="GO:0005829">
    <property type="term" value="C:cytosol"/>
    <property type="evidence" value="ECO:0007669"/>
    <property type="project" value="TreeGrafter"/>
</dbReference>
<evidence type="ECO:0000259" key="6">
    <source>
        <dbReference type="Pfam" id="PF10509"/>
    </source>
</evidence>
<organism evidence="7 8">
    <name type="scientific">Blyttiomyces helicus</name>
    <dbReference type="NCBI Taxonomy" id="388810"/>
    <lineage>
        <taxon>Eukaryota</taxon>
        <taxon>Fungi</taxon>
        <taxon>Fungi incertae sedis</taxon>
        <taxon>Chytridiomycota</taxon>
        <taxon>Chytridiomycota incertae sedis</taxon>
        <taxon>Chytridiomycetes</taxon>
        <taxon>Chytridiomycetes incertae sedis</taxon>
        <taxon>Blyttiomyces</taxon>
    </lineage>
</organism>
<dbReference type="GO" id="GO:0006012">
    <property type="term" value="P:galactose metabolic process"/>
    <property type="evidence" value="ECO:0007669"/>
    <property type="project" value="UniProtKB-KW"/>
</dbReference>
<dbReference type="InterPro" id="IPR036554">
    <property type="entry name" value="GHMP_kinase_C_sf"/>
</dbReference>
<accession>A0A4P9W396</accession>
<keyword evidence="5" id="KW-0119">Carbohydrate metabolism</keyword>
<dbReference type="PRINTS" id="PR00959">
    <property type="entry name" value="MEVGALKINASE"/>
</dbReference>
<dbReference type="PROSITE" id="PS00106">
    <property type="entry name" value="GALACTOKINASE"/>
    <property type="match status" value="1"/>
</dbReference>
<protein>
    <submittedName>
        <fullName evidence="7">Ribosomal protein S5 domain 2-type protein</fullName>
    </submittedName>
</protein>
<gene>
    <name evidence="7" type="ORF">BDK51DRAFT_34938</name>
</gene>
<dbReference type="Proteomes" id="UP000269721">
    <property type="component" value="Unassembled WGS sequence"/>
</dbReference>
<evidence type="ECO:0000256" key="5">
    <source>
        <dbReference type="ARBA" id="ARBA00023277"/>
    </source>
</evidence>
<dbReference type="GO" id="GO:0005524">
    <property type="term" value="F:ATP binding"/>
    <property type="evidence" value="ECO:0007669"/>
    <property type="project" value="UniProtKB-KW"/>
</dbReference>
<dbReference type="Gene3D" id="3.30.70.3170">
    <property type="match status" value="2"/>
</dbReference>
<dbReference type="FunFam" id="1.20.1440.340:FF:000003">
    <property type="entry name" value="GAL1p Galactokinase"/>
    <property type="match status" value="1"/>
</dbReference>
<sequence length="444" mass="48369">MSLSEVEPAIVASVADLYEPAVVPLQKARYERIRAAFVARFGSEPDFYARSPGRVNLIGEHIDYSGYSVLPMAIDRDVVIAVSSSVPAPGTAARVVLSNTEKERFPDREFSHEKDGYVTIDSAIHEWSNYFKCGYKGVFEGLGPTEARSFNALVDGTVPAGALTETAIRSEKYAGVQIGGMDQSISIMAAAGSALLIHFTPTLSASRISFPPSTEAPVFVIANTLVTADKHVTAPIQYNLRVVETRIAAALLAKHLKITGASTLRDVQDKWLGAAFEGRETQVLADINAIVDAAIEKEPYTREKAAKALGITVPELEEKFVGKIVIRADAFDLYKRTKHVFEEARRVFLFRDVCELKAPYSGDLLKDLGALMNASQDSCRAGWGGCTVSLVAESKVAEFIAKVKEAYYFKRWPQWKGDAVAEKKMEDFIFASKPGSGATVVKGI</sequence>
<dbReference type="InterPro" id="IPR019539">
    <property type="entry name" value="GalKase_N"/>
</dbReference>
<feature type="domain" description="Galactokinase N-terminal" evidence="6">
    <location>
        <begin position="36"/>
        <end position="83"/>
    </location>
</feature>
<dbReference type="InterPro" id="IPR006206">
    <property type="entry name" value="Mevalonate/galactokinase"/>
</dbReference>
<dbReference type="PRINTS" id="PR00473">
    <property type="entry name" value="GALCTOKINASE"/>
</dbReference>
<proteinExistence type="inferred from homology"/>
<keyword evidence="4" id="KW-0299">Galactose metabolism</keyword>
<keyword evidence="8" id="KW-1185">Reference proteome</keyword>
<dbReference type="SUPFAM" id="SSF54211">
    <property type="entry name" value="Ribosomal protein S5 domain 2-like"/>
    <property type="match status" value="1"/>
</dbReference>
<keyword evidence="7" id="KW-0687">Ribonucleoprotein</keyword>
<dbReference type="InterPro" id="IPR019741">
    <property type="entry name" value="Galactokinase_CS"/>
</dbReference>
<dbReference type="InterPro" id="IPR000705">
    <property type="entry name" value="Galactokinase"/>
</dbReference>
<comment type="similarity">
    <text evidence="1">Belongs to the GHMP kinase family. GalK subfamily.</text>
</comment>
<evidence type="ECO:0000313" key="8">
    <source>
        <dbReference type="Proteomes" id="UP000269721"/>
    </source>
</evidence>
<keyword evidence="2" id="KW-0547">Nucleotide-binding</keyword>
<dbReference type="InterPro" id="IPR014721">
    <property type="entry name" value="Ribsml_uS5_D2-typ_fold_subgr"/>
</dbReference>
<dbReference type="PANTHER" id="PTHR10457">
    <property type="entry name" value="MEVALONATE KINASE/GALACTOKINASE"/>
    <property type="match status" value="1"/>
</dbReference>
<dbReference type="InterPro" id="IPR020568">
    <property type="entry name" value="Ribosomal_Su5_D2-typ_SF"/>
</dbReference>